<sequence>MAVRAAVESTVLSSIAAALTVAMFASAVLSPFVATWTERAATLYTSHNFWCAAAILAAVYVGDAVVAGAAAGLLDVGRVKATIKAAALSTMATMPMPAKAASGQLRERGAS</sequence>
<feature type="transmembrane region" description="Helical" evidence="1">
    <location>
        <begin position="12"/>
        <end position="33"/>
    </location>
</feature>
<accession>X7YN58</accession>
<dbReference type="AlphaFoldDB" id="X7YN58"/>
<dbReference type="PATRIC" id="fig|1299326.3.peg.6078"/>
<evidence type="ECO:0000256" key="1">
    <source>
        <dbReference type="SAM" id="Phobius"/>
    </source>
</evidence>
<comment type="caution">
    <text evidence="2">The sequence shown here is derived from an EMBL/GenBank/DDBJ whole genome shotgun (WGS) entry which is preliminary data.</text>
</comment>
<dbReference type="Proteomes" id="UP000020561">
    <property type="component" value="Unassembled WGS sequence"/>
</dbReference>
<gene>
    <name evidence="2" type="ORF">I545_6318</name>
</gene>
<dbReference type="EMBL" id="JAOA01000016">
    <property type="protein sequence ID" value="EUA07800.1"/>
    <property type="molecule type" value="Genomic_DNA"/>
</dbReference>
<proteinExistence type="predicted"/>
<feature type="transmembrane region" description="Helical" evidence="1">
    <location>
        <begin position="53"/>
        <end position="74"/>
    </location>
</feature>
<keyword evidence="1" id="KW-0472">Membrane</keyword>
<keyword evidence="1" id="KW-1133">Transmembrane helix</keyword>
<name>X7YN58_MYCKA</name>
<keyword evidence="1" id="KW-0812">Transmembrane</keyword>
<reference evidence="2 3" key="1">
    <citation type="submission" date="2013-12" db="EMBL/GenBank/DDBJ databases">
        <authorList>
            <person name="Brown-Elliot B."/>
            <person name="Wallace R."/>
            <person name="Lenaerts A."/>
            <person name="Ordway D."/>
            <person name="DeGroote M.A."/>
            <person name="Parker T."/>
            <person name="Sizemore C."/>
            <person name="Tallon L.J."/>
            <person name="Sadzewicz L.K."/>
            <person name="Sengamalay N."/>
            <person name="Fraser C.M."/>
            <person name="Hine E."/>
            <person name="Shefchek K.A."/>
            <person name="Das S.P."/>
            <person name="Tettelin H."/>
        </authorList>
    </citation>
    <scope>NUCLEOTIDE SEQUENCE [LARGE SCALE GENOMIC DNA]</scope>
    <source>
        <strain evidence="2 3">662</strain>
    </source>
</reference>
<evidence type="ECO:0000313" key="3">
    <source>
        <dbReference type="Proteomes" id="UP000020561"/>
    </source>
</evidence>
<protein>
    <submittedName>
        <fullName evidence="2">Uncharacterized protein</fullName>
    </submittedName>
</protein>
<organism evidence="2 3">
    <name type="scientific">Mycobacterium kansasii 662</name>
    <dbReference type="NCBI Taxonomy" id="1299326"/>
    <lineage>
        <taxon>Bacteria</taxon>
        <taxon>Bacillati</taxon>
        <taxon>Actinomycetota</taxon>
        <taxon>Actinomycetes</taxon>
        <taxon>Mycobacteriales</taxon>
        <taxon>Mycobacteriaceae</taxon>
        <taxon>Mycobacterium</taxon>
    </lineage>
</organism>
<evidence type="ECO:0000313" key="2">
    <source>
        <dbReference type="EMBL" id="EUA07800.1"/>
    </source>
</evidence>